<protein>
    <submittedName>
        <fullName evidence="1">Uncharacterized protein</fullName>
    </submittedName>
</protein>
<gene>
    <name evidence="1" type="ORF">B0H16DRAFT_1685514</name>
</gene>
<reference evidence="1" key="1">
    <citation type="submission" date="2023-03" db="EMBL/GenBank/DDBJ databases">
        <title>Massive genome expansion in bonnet fungi (Mycena s.s.) driven by repeated elements and novel gene families across ecological guilds.</title>
        <authorList>
            <consortium name="Lawrence Berkeley National Laboratory"/>
            <person name="Harder C.B."/>
            <person name="Miyauchi S."/>
            <person name="Viragh M."/>
            <person name="Kuo A."/>
            <person name="Thoen E."/>
            <person name="Andreopoulos B."/>
            <person name="Lu D."/>
            <person name="Skrede I."/>
            <person name="Drula E."/>
            <person name="Henrissat B."/>
            <person name="Morin E."/>
            <person name="Kohler A."/>
            <person name="Barry K."/>
            <person name="LaButti K."/>
            <person name="Morin E."/>
            <person name="Salamov A."/>
            <person name="Lipzen A."/>
            <person name="Mereny Z."/>
            <person name="Hegedus B."/>
            <person name="Baldrian P."/>
            <person name="Stursova M."/>
            <person name="Weitz H."/>
            <person name="Taylor A."/>
            <person name="Grigoriev I.V."/>
            <person name="Nagy L.G."/>
            <person name="Martin F."/>
            <person name="Kauserud H."/>
        </authorList>
    </citation>
    <scope>NUCLEOTIDE SEQUENCE</scope>
    <source>
        <strain evidence="1">CBHHK182m</strain>
    </source>
</reference>
<evidence type="ECO:0000313" key="2">
    <source>
        <dbReference type="Proteomes" id="UP001215598"/>
    </source>
</evidence>
<accession>A0AAD7NR26</accession>
<dbReference type="EMBL" id="JARKIB010000015">
    <property type="protein sequence ID" value="KAJ7771530.1"/>
    <property type="molecule type" value="Genomic_DNA"/>
</dbReference>
<proteinExistence type="predicted"/>
<comment type="caution">
    <text evidence="1">The sequence shown here is derived from an EMBL/GenBank/DDBJ whole genome shotgun (WGS) entry which is preliminary data.</text>
</comment>
<sequence>MSDDDKGSNFRSQIIYTSPKPIYIFLRIPAPSSLPATSLPINLKPSESSQSTVQVLHGNFTNHCMSMLGGLTDSGEPISTTSSRVLAKNGQILLPCFLVTSSCPPSTVHDNCSSSIVQCSEIPDVQRPDLMTEQQGLSAVAGPDMFVPPNSGGPAETVPSMPSVASHELELWFLSVKDTRTLAEGHGLGTRVSSRQNLHRDALRTHHCGASCPGLQLYMVFRKLTQKRRLNPNIPSLPPALEILYINEDGLPEPGAIRSFELNKYFQFLRCGPQDDLSRFSRRNYIICHTDAVSRFVSIVPQFTITGSQEISFGSVDEPLM</sequence>
<dbReference type="AlphaFoldDB" id="A0AAD7NR26"/>
<keyword evidence="2" id="KW-1185">Reference proteome</keyword>
<dbReference type="Proteomes" id="UP001215598">
    <property type="component" value="Unassembled WGS sequence"/>
</dbReference>
<evidence type="ECO:0000313" key="1">
    <source>
        <dbReference type="EMBL" id="KAJ7771530.1"/>
    </source>
</evidence>
<organism evidence="1 2">
    <name type="scientific">Mycena metata</name>
    <dbReference type="NCBI Taxonomy" id="1033252"/>
    <lineage>
        <taxon>Eukaryota</taxon>
        <taxon>Fungi</taxon>
        <taxon>Dikarya</taxon>
        <taxon>Basidiomycota</taxon>
        <taxon>Agaricomycotina</taxon>
        <taxon>Agaricomycetes</taxon>
        <taxon>Agaricomycetidae</taxon>
        <taxon>Agaricales</taxon>
        <taxon>Marasmiineae</taxon>
        <taxon>Mycenaceae</taxon>
        <taxon>Mycena</taxon>
    </lineage>
</organism>
<name>A0AAD7NR26_9AGAR</name>